<comment type="pathway">
    <text evidence="1 5">Carotenoid biosynthesis.</text>
</comment>
<evidence type="ECO:0000259" key="6">
    <source>
        <dbReference type="Pfam" id="PF01593"/>
    </source>
</evidence>
<dbReference type="Gene3D" id="3.50.50.60">
    <property type="entry name" value="FAD/NAD(P)-binding domain"/>
    <property type="match status" value="2"/>
</dbReference>
<evidence type="ECO:0000313" key="8">
    <source>
        <dbReference type="Proteomes" id="UP000215027"/>
    </source>
</evidence>
<sequence>MSKHTAIVIGAGIGGIVAATHLAQHGLRVTVIEKNSRAGGRCDRLSRDGHHFDTGPTLLVMPLLYDAEFAALGADMGQLLDLRRIDPTYHLVFDDGRQLALTSNMDDMREQLEAIEPGAYDAFRRYLEEGDRHYHVGTAKLLSRDFRTFGDFFNLDNLPLIYQLKPFARHYDHMADYFQSPRLKAAFTFQDVYMGLSPFEAPATFSMMPYSELAHGVWYPQGGMYAIVEAMMGLAHDAGVEFIFDTEVKQITIVDDRARGVVLEDGETLGADVVLANADLPYVYRELLPPDGLAQKLNNKRYSCSTISFFWGVDCECVLPPHTLFLAEDYRENFVSIIRDLTMPVNPSVYIHAPARLDPAMAPPDEDTLIAVVPVGHLSETRTQDWGEMRDRARDHVFRRLALLGITDLQDHIKFEMSFNPLSWRKRYNLVKGSTHGLCHNLTQLAYFRPGNRHPDYDNLYFVGASTHPGTGLPTAMVSGRLVARRITEEMGIYQFGRRRESKPVAALI</sequence>
<keyword evidence="4 5" id="KW-0560">Oxidoreductase</keyword>
<dbReference type="OrthoDB" id="9814556at2"/>
<evidence type="ECO:0000256" key="5">
    <source>
        <dbReference type="RuleBase" id="RU362075"/>
    </source>
</evidence>
<dbReference type="NCBIfam" id="TIGR02734">
    <property type="entry name" value="crtI_fam"/>
    <property type="match status" value="1"/>
</dbReference>
<dbReference type="SUPFAM" id="SSF51905">
    <property type="entry name" value="FAD/NAD(P)-binding domain"/>
    <property type="match status" value="1"/>
</dbReference>
<dbReference type="AlphaFoldDB" id="A0A160T5W8"/>
<reference evidence="7" key="1">
    <citation type="submission" date="2016-01" db="EMBL/GenBank/DDBJ databases">
        <authorList>
            <person name="Mcilroy J.S."/>
            <person name="Karst M S."/>
            <person name="Albertsen M."/>
        </authorList>
    </citation>
    <scope>NUCLEOTIDE SEQUENCE</scope>
    <source>
        <strain evidence="7">Cfx-K</strain>
    </source>
</reference>
<evidence type="ECO:0000256" key="2">
    <source>
        <dbReference type="ARBA" id="ARBA00006046"/>
    </source>
</evidence>
<dbReference type="InterPro" id="IPR002937">
    <property type="entry name" value="Amino_oxidase"/>
</dbReference>
<feature type="domain" description="Amine oxidase" evidence="6">
    <location>
        <begin position="13"/>
        <end position="487"/>
    </location>
</feature>
<protein>
    <submittedName>
        <fullName evidence="7">Phytoene desaturase</fullName>
    </submittedName>
</protein>
<dbReference type="GO" id="GO:0016627">
    <property type="term" value="F:oxidoreductase activity, acting on the CH-CH group of donors"/>
    <property type="evidence" value="ECO:0007669"/>
    <property type="project" value="UniProtKB-ARBA"/>
</dbReference>
<dbReference type="KEGG" id="pbf:CFX0092_B0152"/>
<keyword evidence="3 5" id="KW-0125">Carotenoid biosynthesis</keyword>
<evidence type="ECO:0000313" key="7">
    <source>
        <dbReference type="EMBL" id="CUS05686.1"/>
    </source>
</evidence>
<dbReference type="PANTHER" id="PTHR43734:SF1">
    <property type="entry name" value="PHYTOENE DESATURASE"/>
    <property type="match status" value="1"/>
</dbReference>
<evidence type="ECO:0000256" key="1">
    <source>
        <dbReference type="ARBA" id="ARBA00004829"/>
    </source>
</evidence>
<dbReference type="Proteomes" id="UP000215027">
    <property type="component" value="Chromosome II"/>
</dbReference>
<keyword evidence="8" id="KW-1185">Reference proteome</keyword>
<dbReference type="InterPro" id="IPR014105">
    <property type="entry name" value="Carotenoid/retinoid_OxRdtase"/>
</dbReference>
<evidence type="ECO:0000256" key="4">
    <source>
        <dbReference type="ARBA" id="ARBA00023002"/>
    </source>
</evidence>
<accession>A0A160T5W8</accession>
<proteinExistence type="inferred from homology"/>
<dbReference type="RefSeq" id="WP_095045063.1">
    <property type="nucleotide sequence ID" value="NZ_LN890656.1"/>
</dbReference>
<evidence type="ECO:0000256" key="3">
    <source>
        <dbReference type="ARBA" id="ARBA00022746"/>
    </source>
</evidence>
<gene>
    <name evidence="7" type="ORF">CFX0092_B0152</name>
</gene>
<dbReference type="PANTHER" id="PTHR43734">
    <property type="entry name" value="PHYTOENE DESATURASE"/>
    <property type="match status" value="1"/>
</dbReference>
<dbReference type="GO" id="GO:0016117">
    <property type="term" value="P:carotenoid biosynthetic process"/>
    <property type="evidence" value="ECO:0007669"/>
    <property type="project" value="UniProtKB-KW"/>
</dbReference>
<comment type="similarity">
    <text evidence="2 5">Belongs to the carotenoid/retinoid oxidoreductase family.</text>
</comment>
<dbReference type="Pfam" id="PF01593">
    <property type="entry name" value="Amino_oxidase"/>
    <property type="match status" value="1"/>
</dbReference>
<organism evidence="7 8">
    <name type="scientific">Candidatus Promineifilum breve</name>
    <dbReference type="NCBI Taxonomy" id="1806508"/>
    <lineage>
        <taxon>Bacteria</taxon>
        <taxon>Bacillati</taxon>
        <taxon>Chloroflexota</taxon>
        <taxon>Ardenticatenia</taxon>
        <taxon>Candidatus Promineifilales</taxon>
        <taxon>Candidatus Promineifilaceae</taxon>
        <taxon>Candidatus Promineifilum</taxon>
    </lineage>
</organism>
<dbReference type="InterPro" id="IPR008150">
    <property type="entry name" value="Phytoene_DH_bac_CS"/>
</dbReference>
<name>A0A160T5W8_9CHLR</name>
<dbReference type="PROSITE" id="PS00982">
    <property type="entry name" value="PHYTOENE_DH"/>
    <property type="match status" value="1"/>
</dbReference>
<dbReference type="InterPro" id="IPR036188">
    <property type="entry name" value="FAD/NAD-bd_sf"/>
</dbReference>
<dbReference type="EMBL" id="LN890656">
    <property type="protein sequence ID" value="CUS05686.1"/>
    <property type="molecule type" value="Genomic_DNA"/>
</dbReference>